<dbReference type="OrthoDB" id="1853834at2"/>
<name>A0A2I1K265_9LACT</name>
<dbReference type="AlphaFoldDB" id="A0A2I1K265"/>
<organism evidence="1 2">
    <name type="scientific">Falseniella ignava</name>
    <dbReference type="NCBI Taxonomy" id="137730"/>
    <lineage>
        <taxon>Bacteria</taxon>
        <taxon>Bacillati</taxon>
        <taxon>Bacillota</taxon>
        <taxon>Bacilli</taxon>
        <taxon>Lactobacillales</taxon>
        <taxon>Aerococcaceae</taxon>
        <taxon>Falseniella</taxon>
    </lineage>
</organism>
<dbReference type="EMBL" id="PKHE01000005">
    <property type="protein sequence ID" value="PKY89697.1"/>
    <property type="molecule type" value="Genomic_DNA"/>
</dbReference>
<accession>A0A2I1K265</accession>
<evidence type="ECO:0000313" key="1">
    <source>
        <dbReference type="EMBL" id="PKY89697.1"/>
    </source>
</evidence>
<sequence length="238" mass="27073">MTAYIEFNGIRSDSLGLRIYNDMTHESTGYDVETVVVPGRHGELLLSNNRLKAVNKSFPFRLLSEKNVTEQQIKISEWLNVEGYKPLLLSWEKDFEYRAAFISTFEIKEILSNFGKLKVDFLVHPIKYYKDGLKMRSINNGETLIGKGNVSPQPIIKIVGSGNCELSINGRLTKLRDIQGGITLDMQSNTIYHGMQGAWDKFVRSPESVKPYLDTSNNVIRWTGNFKVEIAPHWGVKV</sequence>
<gene>
    <name evidence="1" type="ORF">CYJ57_03025</name>
</gene>
<reference evidence="1 2" key="1">
    <citation type="submission" date="2017-12" db="EMBL/GenBank/DDBJ databases">
        <title>Phylogenetic diversity of female urinary microbiome.</title>
        <authorList>
            <person name="Thomas-White K."/>
            <person name="Wolfe A.J."/>
        </authorList>
    </citation>
    <scope>NUCLEOTIDE SEQUENCE [LARGE SCALE GENOMIC DNA]</scope>
    <source>
        <strain evidence="1 2">UMB0898</strain>
    </source>
</reference>
<dbReference type="RefSeq" id="WP_101954017.1">
    <property type="nucleotide sequence ID" value="NZ_PKHE01000005.1"/>
</dbReference>
<protein>
    <submittedName>
        <fullName evidence="1">Phage tail protein</fullName>
    </submittedName>
</protein>
<evidence type="ECO:0000313" key="2">
    <source>
        <dbReference type="Proteomes" id="UP000234384"/>
    </source>
</evidence>
<proteinExistence type="predicted"/>
<dbReference type="Gene3D" id="2.40.30.200">
    <property type="match status" value="1"/>
</dbReference>
<dbReference type="Proteomes" id="UP000234384">
    <property type="component" value="Unassembled WGS sequence"/>
</dbReference>
<comment type="caution">
    <text evidence="1">The sequence shown here is derived from an EMBL/GenBank/DDBJ whole genome shotgun (WGS) entry which is preliminary data.</text>
</comment>